<feature type="transmembrane region" description="Helical" evidence="10">
    <location>
        <begin position="21"/>
        <end position="43"/>
    </location>
</feature>
<keyword evidence="5" id="KW-0406">Ion transport</keyword>
<gene>
    <name evidence="11" type="ORF">CIW82_18145</name>
</gene>
<dbReference type="AlphaFoldDB" id="A0A291PMY7"/>
<feature type="transmembrane region" description="Helical" evidence="10">
    <location>
        <begin position="401"/>
        <end position="419"/>
    </location>
</feature>
<evidence type="ECO:0000256" key="3">
    <source>
        <dbReference type="ARBA" id="ARBA00022692"/>
    </source>
</evidence>
<dbReference type="Pfam" id="PF00654">
    <property type="entry name" value="Voltage_CLC"/>
    <property type="match status" value="1"/>
</dbReference>
<dbReference type="Proteomes" id="UP000220394">
    <property type="component" value="Chromosome"/>
</dbReference>
<reference evidence="11 12" key="1">
    <citation type="submission" date="2017-08" db="EMBL/GenBank/DDBJ databases">
        <title>Complete Genome Sequence of Acetobacter tropicalis Oregon-R-modENCODE STRAIN BDGP1, an acetic acid bacterium isolated from Drosophila melanogaster gut.</title>
        <authorList>
            <person name="Wan K.H."/>
            <person name="Yu C."/>
            <person name="Park S."/>
            <person name="Hammonds A.S."/>
            <person name="Booth B.W."/>
            <person name="Celniker S.E."/>
        </authorList>
    </citation>
    <scope>NUCLEOTIDE SEQUENCE [LARGE SCALE GENOMIC DNA]</scope>
    <source>
        <strain evidence="11 12">BDGP1</strain>
    </source>
</reference>
<keyword evidence="3 10" id="KW-0812">Transmembrane</keyword>
<feature type="transmembrane region" description="Helical" evidence="10">
    <location>
        <begin position="316"/>
        <end position="335"/>
    </location>
</feature>
<feature type="transmembrane region" description="Helical" evidence="10">
    <location>
        <begin position="367"/>
        <end position="392"/>
    </location>
</feature>
<evidence type="ECO:0000256" key="5">
    <source>
        <dbReference type="ARBA" id="ARBA00023065"/>
    </source>
</evidence>
<evidence type="ECO:0000256" key="7">
    <source>
        <dbReference type="ARBA" id="ARBA00023173"/>
    </source>
</evidence>
<organism evidence="11 12">
    <name type="scientific">Acetobacter tropicalis</name>
    <dbReference type="NCBI Taxonomy" id="104102"/>
    <lineage>
        <taxon>Bacteria</taxon>
        <taxon>Pseudomonadati</taxon>
        <taxon>Pseudomonadota</taxon>
        <taxon>Alphaproteobacteria</taxon>
        <taxon>Acetobacterales</taxon>
        <taxon>Acetobacteraceae</taxon>
        <taxon>Acetobacter</taxon>
    </lineage>
</organism>
<feature type="transmembrane region" description="Helical" evidence="10">
    <location>
        <begin position="279"/>
        <end position="296"/>
    </location>
</feature>
<dbReference type="InterPro" id="IPR014743">
    <property type="entry name" value="Cl-channel_core"/>
</dbReference>
<keyword evidence="9" id="KW-0407">Ion channel</keyword>
<dbReference type="SUPFAM" id="SSF81340">
    <property type="entry name" value="Clc chloride channel"/>
    <property type="match status" value="1"/>
</dbReference>
<feature type="transmembrane region" description="Helical" evidence="10">
    <location>
        <begin position="237"/>
        <end position="259"/>
    </location>
</feature>
<evidence type="ECO:0000313" key="11">
    <source>
        <dbReference type="EMBL" id="ATJ92785.1"/>
    </source>
</evidence>
<evidence type="ECO:0000256" key="8">
    <source>
        <dbReference type="ARBA" id="ARBA00023214"/>
    </source>
</evidence>
<evidence type="ECO:0000256" key="6">
    <source>
        <dbReference type="ARBA" id="ARBA00023136"/>
    </source>
</evidence>
<dbReference type="Gene3D" id="1.10.3080.10">
    <property type="entry name" value="Clc chloride channel"/>
    <property type="match status" value="1"/>
</dbReference>
<dbReference type="PANTHER" id="PTHR43427">
    <property type="entry name" value="CHLORIDE CHANNEL PROTEIN CLC-E"/>
    <property type="match status" value="1"/>
</dbReference>
<dbReference type="KEGG" id="ato:CIW82_18145"/>
<accession>A0A291PMY7</accession>
<dbReference type="PANTHER" id="PTHR43427:SF6">
    <property type="entry name" value="CHLORIDE CHANNEL PROTEIN CLC-E"/>
    <property type="match status" value="1"/>
</dbReference>
<keyword evidence="6 10" id="KW-0472">Membrane</keyword>
<keyword evidence="7" id="KW-0869">Chloride channel</keyword>
<keyword evidence="2" id="KW-0813">Transport</keyword>
<evidence type="ECO:0000256" key="9">
    <source>
        <dbReference type="ARBA" id="ARBA00023303"/>
    </source>
</evidence>
<sequence length="441" mass="46949">MKTDSQRRIYRLRRKTRIKTIRWQRLFIYWIGAIVVGIVSVLFARLGDVAASLRGQIVHINPWLMLVVTPVGLVLITWLTRKLFDGAQGSGIPQTIATLHIHDFTVIDRILSPKIALGKILMTTLGLVSGASIGREGPSVQIGASVMHAFSRLIGQNGEITRHGMILAGGAAGMAAAFNTPLAGIVFAIEELSHSFEQKASGRTLAIIIFSGVTSIAFMGNYTYFGHTNAVIPIGSAWMAVGICGVLGGVAGGLFSRCVIALSRGFPSPMSLFARKKPLVFVGLCGLLLALLGIASDGATYGTGYLQANGIVNGYLHYPASFFVLKYISMLITFCSGIPGGMFAPSLSIGAGMGGWISQFLPHTSPAGVILLGMAAYFCGVAQSPITATIIVMEICDNQQVTLALLSVSFLAYAVSRIVCPEPLYSTLAKRFDKTQAELKS</sequence>
<protein>
    <submittedName>
        <fullName evidence="11">Chloride channel protein</fullName>
    </submittedName>
</protein>
<keyword evidence="8" id="KW-0868">Chloride</keyword>
<dbReference type="InterPro" id="IPR050368">
    <property type="entry name" value="ClC-type_chloride_channel"/>
</dbReference>
<proteinExistence type="predicted"/>
<feature type="transmembrane region" description="Helical" evidence="10">
    <location>
        <begin position="205"/>
        <end position="225"/>
    </location>
</feature>
<dbReference type="InterPro" id="IPR001807">
    <property type="entry name" value="ClC"/>
</dbReference>
<dbReference type="GO" id="GO:0034707">
    <property type="term" value="C:chloride channel complex"/>
    <property type="evidence" value="ECO:0007669"/>
    <property type="project" value="UniProtKB-KW"/>
</dbReference>
<evidence type="ECO:0000256" key="4">
    <source>
        <dbReference type="ARBA" id="ARBA00022989"/>
    </source>
</evidence>
<dbReference type="CDD" id="cd01034">
    <property type="entry name" value="EriC_like"/>
    <property type="match status" value="1"/>
</dbReference>
<dbReference type="PRINTS" id="PR00762">
    <property type="entry name" value="CLCHANNEL"/>
</dbReference>
<feature type="transmembrane region" description="Helical" evidence="10">
    <location>
        <begin position="63"/>
        <end position="80"/>
    </location>
</feature>
<evidence type="ECO:0000256" key="2">
    <source>
        <dbReference type="ARBA" id="ARBA00022448"/>
    </source>
</evidence>
<comment type="subcellular location">
    <subcellularLocation>
        <location evidence="1">Membrane</location>
        <topology evidence="1">Multi-pass membrane protein</topology>
    </subcellularLocation>
</comment>
<evidence type="ECO:0000313" key="12">
    <source>
        <dbReference type="Proteomes" id="UP000220394"/>
    </source>
</evidence>
<dbReference type="EMBL" id="CP022699">
    <property type="protein sequence ID" value="ATJ92785.1"/>
    <property type="molecule type" value="Genomic_DNA"/>
</dbReference>
<evidence type="ECO:0000256" key="10">
    <source>
        <dbReference type="SAM" id="Phobius"/>
    </source>
</evidence>
<dbReference type="GO" id="GO:0005254">
    <property type="term" value="F:chloride channel activity"/>
    <property type="evidence" value="ECO:0007669"/>
    <property type="project" value="UniProtKB-KW"/>
</dbReference>
<keyword evidence="4 10" id="KW-1133">Transmembrane helix</keyword>
<evidence type="ECO:0000256" key="1">
    <source>
        <dbReference type="ARBA" id="ARBA00004141"/>
    </source>
</evidence>
<name>A0A291PMY7_9PROT</name>